<dbReference type="Pfam" id="PF22486">
    <property type="entry name" value="MATH_2"/>
    <property type="match status" value="2"/>
</dbReference>
<proteinExistence type="predicted"/>
<dbReference type="InterPro" id="IPR000210">
    <property type="entry name" value="BTB/POZ_dom"/>
</dbReference>
<dbReference type="AlphaFoldDB" id="A0ABD2KZI0"/>
<dbReference type="Proteomes" id="UP001620626">
    <property type="component" value="Unassembled WGS sequence"/>
</dbReference>
<protein>
    <recommendedName>
        <fullName evidence="1">MATH domain-containing protein</fullName>
    </recommendedName>
</protein>
<comment type="caution">
    <text evidence="2">The sequence shown here is derived from an EMBL/GenBank/DDBJ whole genome shotgun (WGS) entry which is preliminary data.</text>
</comment>
<feature type="domain" description="MATH" evidence="1">
    <location>
        <begin position="190"/>
        <end position="319"/>
    </location>
</feature>
<evidence type="ECO:0000259" key="1">
    <source>
        <dbReference type="PROSITE" id="PS50144"/>
    </source>
</evidence>
<evidence type="ECO:0000313" key="3">
    <source>
        <dbReference type="Proteomes" id="UP001620626"/>
    </source>
</evidence>
<dbReference type="InterPro" id="IPR008974">
    <property type="entry name" value="TRAF-like"/>
</dbReference>
<reference evidence="2 3" key="1">
    <citation type="submission" date="2024-10" db="EMBL/GenBank/DDBJ databases">
        <authorList>
            <person name="Kim D."/>
        </authorList>
    </citation>
    <scope>NUCLEOTIDE SEQUENCE [LARGE SCALE GENOMIC DNA]</scope>
    <source>
        <strain evidence="2">BH-2024</strain>
    </source>
</reference>
<dbReference type="PANTHER" id="PTHR45774:SF3">
    <property type="entry name" value="BTB (POZ) DOMAIN-CONTAINING 2B-RELATED"/>
    <property type="match status" value="1"/>
</dbReference>
<dbReference type="SUPFAM" id="SSF49599">
    <property type="entry name" value="TRAF domain-like"/>
    <property type="match status" value="2"/>
</dbReference>
<sequence length="622" mass="71173">MFRYDEQNLKNSIGKDHATKKDPILVTDIEIGAFEAMLTFIYTKRFNGLDANNWLDVLKAADKYNINGLVKKCANFCANVPIQKLANVFVAFKQALSLNMEALHWADEKCRQKGIECSAENRREMLGSALFNIRFPIIPKEEFSKSVVSTGVLTTEEVISIYQHYSHPNLSDAPGLFPLKFPTHQRYKNEGTIEMEIEKVSEFVVEEVGSERLSDAVDIGGFSWKIMAQINMKNNEKWLCFYLNNNGLENEIWFCKTSITFRIVSQKSETRDLIGRMDDRIFNKEKPTIGFSYFISFSELLDASKGFYNKEEDKVKLAIDVIVDEPKAEKIISDPNKSNGTLSMEIKKLSEFAREIILSERNSESVYIKGMPWKILAEIKKKNESTDNEKWLGIGLLCDASEDDGNWSRECSATFRIVSQKSDVGDFKKEFNEIVFNNKEKSWGFGNFISFAELMDPSKGLYNKDEDKVTLAIKFMFPTGVLTTEEVDSIRYKYEDTIEMEIDKVSEFVLEEELLDPSKGFYNKNEDKIKLAIDVIVDEPKAEKFVSDPNKSNGTISMEIKKLSEFAREIILSERNSESVYIKGMPWKILAEIKKKNESTDNEKWLGIGLLCDASEDGLLIK</sequence>
<name>A0ABD2KZI0_9BILA</name>
<dbReference type="EMBL" id="JBICBT010000591">
    <property type="protein sequence ID" value="KAL3108318.1"/>
    <property type="molecule type" value="Genomic_DNA"/>
</dbReference>
<gene>
    <name evidence="2" type="ORF">niasHT_014467</name>
</gene>
<dbReference type="Pfam" id="PF00651">
    <property type="entry name" value="BTB"/>
    <property type="match status" value="1"/>
</dbReference>
<keyword evidence="3" id="KW-1185">Reference proteome</keyword>
<accession>A0ABD2KZI0</accession>
<dbReference type="SMART" id="SM00061">
    <property type="entry name" value="MATH"/>
    <property type="match status" value="2"/>
</dbReference>
<dbReference type="PANTHER" id="PTHR45774">
    <property type="entry name" value="BTB/POZ DOMAIN-CONTAINING"/>
    <property type="match status" value="1"/>
</dbReference>
<dbReference type="InterPro" id="IPR011333">
    <property type="entry name" value="SKP1/BTB/POZ_sf"/>
</dbReference>
<evidence type="ECO:0000313" key="2">
    <source>
        <dbReference type="EMBL" id="KAL3108318.1"/>
    </source>
</evidence>
<dbReference type="SUPFAM" id="SSF54695">
    <property type="entry name" value="POZ domain"/>
    <property type="match status" value="1"/>
</dbReference>
<dbReference type="Gene3D" id="2.60.210.10">
    <property type="entry name" value="Apoptosis, Tumor Necrosis Factor Receptor Associated Protein 2, Chain A"/>
    <property type="match status" value="2"/>
</dbReference>
<feature type="domain" description="MATH" evidence="1">
    <location>
        <begin position="339"/>
        <end position="473"/>
    </location>
</feature>
<dbReference type="InterPro" id="IPR002083">
    <property type="entry name" value="MATH/TRAF_dom"/>
</dbReference>
<dbReference type="PROSITE" id="PS50144">
    <property type="entry name" value="MATH"/>
    <property type="match status" value="2"/>
</dbReference>
<dbReference type="Gene3D" id="3.30.710.10">
    <property type="entry name" value="Potassium Channel Kv1.1, Chain A"/>
    <property type="match status" value="1"/>
</dbReference>
<organism evidence="2 3">
    <name type="scientific">Heterodera trifolii</name>
    <dbReference type="NCBI Taxonomy" id="157864"/>
    <lineage>
        <taxon>Eukaryota</taxon>
        <taxon>Metazoa</taxon>
        <taxon>Ecdysozoa</taxon>
        <taxon>Nematoda</taxon>
        <taxon>Chromadorea</taxon>
        <taxon>Rhabditida</taxon>
        <taxon>Tylenchina</taxon>
        <taxon>Tylenchomorpha</taxon>
        <taxon>Tylenchoidea</taxon>
        <taxon>Heteroderidae</taxon>
        <taxon>Heteroderinae</taxon>
        <taxon>Heterodera</taxon>
    </lineage>
</organism>